<dbReference type="InterPro" id="IPR027417">
    <property type="entry name" value="P-loop_NTPase"/>
</dbReference>
<evidence type="ECO:0000256" key="1">
    <source>
        <dbReference type="ARBA" id="ARBA00022448"/>
    </source>
</evidence>
<dbReference type="EMBL" id="BMHF01000007">
    <property type="protein sequence ID" value="GGA37556.1"/>
    <property type="molecule type" value="Genomic_DNA"/>
</dbReference>
<evidence type="ECO:0000256" key="2">
    <source>
        <dbReference type="ARBA" id="ARBA00022741"/>
    </source>
</evidence>
<sequence length="272" mass="30234">MIRMEHVTKSFDGRTVLRNVNVCIEPGQFWGLLGPNGSGKSTLLQLISGTEKPDSGKIWLEDKLVGSYSRKELSRKMAMLQQEGMPTVSFPVRDVIEMGRFPYQDWLGRDRSEHAEALVDQIMSRLDLLELADRPVSELSGGQRQRAALGKVMAQQPDLVLLDEPTTFLDIHYQIQFMELISEWRKDSGLTILAALHDINLAALYCDHLLVMKEGRLTAAGPTGEVLTPSLLKDVFEVDLAAVVHPDHDLPQFLLRPGAGAETPKGSGHEEP</sequence>
<protein>
    <submittedName>
        <fullName evidence="6">ABC transporter ATP-binding protein</fullName>
    </submittedName>
</protein>
<dbReference type="InterPro" id="IPR017871">
    <property type="entry name" value="ABC_transporter-like_CS"/>
</dbReference>
<dbReference type="PANTHER" id="PTHR42794">
    <property type="entry name" value="HEMIN IMPORT ATP-BINDING PROTEIN HMUV"/>
    <property type="match status" value="1"/>
</dbReference>
<proteinExistence type="predicted"/>
<dbReference type="InterPro" id="IPR003593">
    <property type="entry name" value="AAA+_ATPase"/>
</dbReference>
<dbReference type="Pfam" id="PF00005">
    <property type="entry name" value="ABC_tran"/>
    <property type="match status" value="1"/>
</dbReference>
<organism evidence="6 7">
    <name type="scientific">Paenibacillus physcomitrellae</name>
    <dbReference type="NCBI Taxonomy" id="1619311"/>
    <lineage>
        <taxon>Bacteria</taxon>
        <taxon>Bacillati</taxon>
        <taxon>Bacillota</taxon>
        <taxon>Bacilli</taxon>
        <taxon>Bacillales</taxon>
        <taxon>Paenibacillaceae</taxon>
        <taxon>Paenibacillus</taxon>
    </lineage>
</organism>
<dbReference type="PROSITE" id="PS50893">
    <property type="entry name" value="ABC_TRANSPORTER_2"/>
    <property type="match status" value="1"/>
</dbReference>
<dbReference type="GO" id="GO:0005524">
    <property type="term" value="F:ATP binding"/>
    <property type="evidence" value="ECO:0007669"/>
    <property type="project" value="UniProtKB-KW"/>
</dbReference>
<dbReference type="Gene3D" id="3.40.50.300">
    <property type="entry name" value="P-loop containing nucleotide triphosphate hydrolases"/>
    <property type="match status" value="1"/>
</dbReference>
<evidence type="ECO:0000256" key="3">
    <source>
        <dbReference type="ARBA" id="ARBA00022840"/>
    </source>
</evidence>
<dbReference type="InterPro" id="IPR003439">
    <property type="entry name" value="ABC_transporter-like_ATP-bd"/>
</dbReference>
<gene>
    <name evidence="6" type="ORF">GCM10010917_23400</name>
</gene>
<keyword evidence="3 6" id="KW-0067">ATP-binding</keyword>
<evidence type="ECO:0000259" key="5">
    <source>
        <dbReference type="PROSITE" id="PS50893"/>
    </source>
</evidence>
<evidence type="ECO:0000313" key="7">
    <source>
        <dbReference type="Proteomes" id="UP000609323"/>
    </source>
</evidence>
<keyword evidence="4" id="KW-1278">Translocase</keyword>
<keyword evidence="2" id="KW-0547">Nucleotide-binding</keyword>
<feature type="domain" description="ABC transporter" evidence="5">
    <location>
        <begin position="2"/>
        <end position="239"/>
    </location>
</feature>
<evidence type="ECO:0000256" key="4">
    <source>
        <dbReference type="ARBA" id="ARBA00022967"/>
    </source>
</evidence>
<dbReference type="PANTHER" id="PTHR42794:SF1">
    <property type="entry name" value="HEMIN IMPORT ATP-BINDING PROTEIN HMUV"/>
    <property type="match status" value="1"/>
</dbReference>
<comment type="caution">
    <text evidence="6">The sequence shown here is derived from an EMBL/GenBank/DDBJ whole genome shotgun (WGS) entry which is preliminary data.</text>
</comment>
<dbReference type="RefSeq" id="WP_094095709.1">
    <property type="nucleotide sequence ID" value="NZ_BMHF01000007.1"/>
</dbReference>
<keyword evidence="7" id="KW-1185">Reference proteome</keyword>
<accession>A0ABQ1G676</accession>
<dbReference type="SMART" id="SM00382">
    <property type="entry name" value="AAA"/>
    <property type="match status" value="1"/>
</dbReference>
<reference evidence="7" key="1">
    <citation type="journal article" date="2019" name="Int. J. Syst. Evol. Microbiol.">
        <title>The Global Catalogue of Microorganisms (GCM) 10K type strain sequencing project: providing services to taxonomists for standard genome sequencing and annotation.</title>
        <authorList>
            <consortium name="The Broad Institute Genomics Platform"/>
            <consortium name="The Broad Institute Genome Sequencing Center for Infectious Disease"/>
            <person name="Wu L."/>
            <person name="Ma J."/>
        </authorList>
    </citation>
    <scope>NUCLEOTIDE SEQUENCE [LARGE SCALE GENOMIC DNA]</scope>
    <source>
        <strain evidence="7">CGMCC 1.15044</strain>
    </source>
</reference>
<dbReference type="Proteomes" id="UP000609323">
    <property type="component" value="Unassembled WGS sequence"/>
</dbReference>
<name>A0ABQ1G676_9BACL</name>
<dbReference type="CDD" id="cd03214">
    <property type="entry name" value="ABC_Iron-Siderophores_B12_Hemin"/>
    <property type="match status" value="1"/>
</dbReference>
<keyword evidence="1" id="KW-0813">Transport</keyword>
<dbReference type="PROSITE" id="PS00211">
    <property type="entry name" value="ABC_TRANSPORTER_1"/>
    <property type="match status" value="1"/>
</dbReference>
<evidence type="ECO:0000313" key="6">
    <source>
        <dbReference type="EMBL" id="GGA37556.1"/>
    </source>
</evidence>
<dbReference type="SUPFAM" id="SSF52540">
    <property type="entry name" value="P-loop containing nucleoside triphosphate hydrolases"/>
    <property type="match status" value="1"/>
</dbReference>